<accession>A0A5C5VMA7</accession>
<proteinExistence type="predicted"/>
<name>A0A5C5VMA7_9BACT</name>
<keyword evidence="2" id="KW-1185">Reference proteome</keyword>
<dbReference type="Proteomes" id="UP000318878">
    <property type="component" value="Unassembled WGS sequence"/>
</dbReference>
<dbReference type="AlphaFoldDB" id="A0A5C5VMA7"/>
<dbReference type="OrthoDB" id="269629at2"/>
<comment type="caution">
    <text evidence="1">The sequence shown here is derived from an EMBL/GenBank/DDBJ whole genome shotgun (WGS) entry which is preliminary data.</text>
</comment>
<evidence type="ECO:0000313" key="2">
    <source>
        <dbReference type="Proteomes" id="UP000318878"/>
    </source>
</evidence>
<evidence type="ECO:0000313" key="1">
    <source>
        <dbReference type="EMBL" id="TWT39021.1"/>
    </source>
</evidence>
<dbReference type="EMBL" id="SJPF01000001">
    <property type="protein sequence ID" value="TWT39021.1"/>
    <property type="molecule type" value="Genomic_DNA"/>
</dbReference>
<organism evidence="1 2">
    <name type="scientific">Blastopirellula retiformator</name>
    <dbReference type="NCBI Taxonomy" id="2527970"/>
    <lineage>
        <taxon>Bacteria</taxon>
        <taxon>Pseudomonadati</taxon>
        <taxon>Planctomycetota</taxon>
        <taxon>Planctomycetia</taxon>
        <taxon>Pirellulales</taxon>
        <taxon>Pirellulaceae</taxon>
        <taxon>Blastopirellula</taxon>
    </lineage>
</organism>
<protein>
    <submittedName>
        <fullName evidence="1">Uncharacterized protein</fullName>
    </submittedName>
</protein>
<dbReference type="RefSeq" id="WP_146429227.1">
    <property type="nucleotide sequence ID" value="NZ_SJPF01000001.1"/>
</dbReference>
<reference evidence="1 2" key="1">
    <citation type="submission" date="2019-02" db="EMBL/GenBank/DDBJ databases">
        <title>Deep-cultivation of Planctomycetes and their phenomic and genomic characterization uncovers novel biology.</title>
        <authorList>
            <person name="Wiegand S."/>
            <person name="Jogler M."/>
            <person name="Boedeker C."/>
            <person name="Pinto D."/>
            <person name="Vollmers J."/>
            <person name="Rivas-Marin E."/>
            <person name="Kohn T."/>
            <person name="Peeters S.H."/>
            <person name="Heuer A."/>
            <person name="Rast P."/>
            <person name="Oberbeckmann S."/>
            <person name="Bunk B."/>
            <person name="Jeske O."/>
            <person name="Meyerdierks A."/>
            <person name="Storesund J.E."/>
            <person name="Kallscheuer N."/>
            <person name="Luecker S."/>
            <person name="Lage O.M."/>
            <person name="Pohl T."/>
            <person name="Merkel B.J."/>
            <person name="Hornburger P."/>
            <person name="Mueller R.-W."/>
            <person name="Bruemmer F."/>
            <person name="Labrenz M."/>
            <person name="Spormann A.M."/>
            <person name="Op Den Camp H."/>
            <person name="Overmann J."/>
            <person name="Amann R."/>
            <person name="Jetten M.S.M."/>
            <person name="Mascher T."/>
            <person name="Medema M.H."/>
            <person name="Devos D.P."/>
            <person name="Kaster A.-K."/>
            <person name="Ovreas L."/>
            <person name="Rohde M."/>
            <person name="Galperin M.Y."/>
            <person name="Jogler C."/>
        </authorList>
    </citation>
    <scope>NUCLEOTIDE SEQUENCE [LARGE SCALE GENOMIC DNA]</scope>
    <source>
        <strain evidence="1 2">Enr8</strain>
    </source>
</reference>
<gene>
    <name evidence="1" type="ORF">Enr8_07160</name>
</gene>
<sequence>MNDFEDRLKKAIQRGEKRSAAKSEAIRTQALSEEECKELHSKFRLQLSDYIEKCVGALPNYFPGFQTETIYGEKGWGAACYRDDLDLTGGKRRSLYSRLEMTIRPHSSVHVLELTAKGAIRNKETFNRSYFEKLAEVDLDTFTNYIDVWIIEYAEIYSGTRT</sequence>